<dbReference type="Pfam" id="PF00903">
    <property type="entry name" value="Glyoxalase"/>
    <property type="match status" value="1"/>
</dbReference>
<dbReference type="PROSITE" id="PS51819">
    <property type="entry name" value="VOC"/>
    <property type="match status" value="1"/>
</dbReference>
<keyword evidence="7 8" id="KW-0408">Iron</keyword>
<dbReference type="GO" id="GO:0051213">
    <property type="term" value="F:dioxygenase activity"/>
    <property type="evidence" value="ECO:0007669"/>
    <property type="project" value="UniProtKB-KW"/>
</dbReference>
<dbReference type="OrthoDB" id="9812656at2"/>
<keyword evidence="3" id="KW-0479">Metal-binding</keyword>
<keyword evidence="11" id="KW-1185">Reference proteome</keyword>
<evidence type="ECO:0000313" key="10">
    <source>
        <dbReference type="EMBL" id="TLE02008.1"/>
    </source>
</evidence>
<dbReference type="RefSeq" id="WP_034362863.1">
    <property type="nucleotide sequence ID" value="NZ_CAMRWY010000012.1"/>
</dbReference>
<evidence type="ECO:0000256" key="3">
    <source>
        <dbReference type="ARBA" id="ARBA00022723"/>
    </source>
</evidence>
<dbReference type="EMBL" id="JRMQ02000004">
    <property type="protein sequence ID" value="TLE02008.1"/>
    <property type="molecule type" value="Genomic_DNA"/>
</dbReference>
<sequence length="136" mass="14829">MQIIKGIDHFVLVTQNLSECLRFYRDLLGLEVKEQKGTNSEGKSVARYALHLGAQKINIHQSFGEFSPSASASCVGALDFCLLAEGDIEQIKQNLQAKGAEILLGVVERTGAHSKLNSIYLKDPDGNLVEIAVEKS</sequence>
<dbReference type="PANTHER" id="PTHR43048">
    <property type="entry name" value="METHYLMALONYL-COA EPIMERASE"/>
    <property type="match status" value="1"/>
</dbReference>
<evidence type="ECO:0000256" key="2">
    <source>
        <dbReference type="ARBA" id="ARBA00008784"/>
    </source>
</evidence>
<dbReference type="Gene3D" id="3.10.180.10">
    <property type="entry name" value="2,3-Dihydroxybiphenyl 1,2-Dioxygenase, domain 1"/>
    <property type="match status" value="1"/>
</dbReference>
<keyword evidence="4 8" id="KW-0058">Aromatic hydrocarbons catabolism</keyword>
<dbReference type="SUPFAM" id="SSF54593">
    <property type="entry name" value="Glyoxalase/Bleomycin resistance protein/Dihydroxybiphenyl dioxygenase"/>
    <property type="match status" value="1"/>
</dbReference>
<dbReference type="InterPro" id="IPR029068">
    <property type="entry name" value="Glyas_Bleomycin-R_OHBP_Dase"/>
</dbReference>
<comment type="similarity">
    <text evidence="2 8">Belongs to the extradiol ring-cleavage dioxygenase family.</text>
</comment>
<dbReference type="InterPro" id="IPR004360">
    <property type="entry name" value="Glyas_Fos-R_dOase_dom"/>
</dbReference>
<keyword evidence="5 8" id="KW-0223">Dioxygenase</keyword>
<keyword evidence="6 8" id="KW-0560">Oxidoreductase</keyword>
<protein>
    <submittedName>
        <fullName evidence="10">VOC family protein</fullName>
    </submittedName>
</protein>
<comment type="caution">
    <text evidence="10">The sequence shown here is derived from an EMBL/GenBank/DDBJ whole genome shotgun (WGS) entry which is preliminary data.</text>
</comment>
<dbReference type="InterPro" id="IPR000486">
    <property type="entry name" value="Xdiol_ring_cleave_dOase_1/2"/>
</dbReference>
<dbReference type="PROSITE" id="PS00082">
    <property type="entry name" value="EXTRADIOL_DIOXYGENAS"/>
    <property type="match status" value="1"/>
</dbReference>
<dbReference type="PANTHER" id="PTHR43048:SF4">
    <property type="entry name" value="RING-CLEAVING DIOXYGENASE-RELATED"/>
    <property type="match status" value="1"/>
</dbReference>
<evidence type="ECO:0000256" key="8">
    <source>
        <dbReference type="RuleBase" id="RU000683"/>
    </source>
</evidence>
<evidence type="ECO:0000256" key="4">
    <source>
        <dbReference type="ARBA" id="ARBA00022797"/>
    </source>
</evidence>
<name>A0A4U8TSP8_9HELI</name>
<evidence type="ECO:0000256" key="6">
    <source>
        <dbReference type="ARBA" id="ARBA00023002"/>
    </source>
</evidence>
<evidence type="ECO:0000259" key="9">
    <source>
        <dbReference type="PROSITE" id="PS51819"/>
    </source>
</evidence>
<proteinExistence type="inferred from homology"/>
<evidence type="ECO:0000256" key="1">
    <source>
        <dbReference type="ARBA" id="ARBA00001954"/>
    </source>
</evidence>
<evidence type="ECO:0000256" key="7">
    <source>
        <dbReference type="ARBA" id="ARBA00023004"/>
    </source>
</evidence>
<dbReference type="AlphaFoldDB" id="A0A4U8TSP8"/>
<organism evidence="10 11">
    <name type="scientific">Helicobacter japonicus</name>
    <dbReference type="NCBI Taxonomy" id="425400"/>
    <lineage>
        <taxon>Bacteria</taxon>
        <taxon>Pseudomonadati</taxon>
        <taxon>Campylobacterota</taxon>
        <taxon>Epsilonproteobacteria</taxon>
        <taxon>Campylobacterales</taxon>
        <taxon>Helicobacteraceae</taxon>
        <taxon>Helicobacter</taxon>
    </lineage>
</organism>
<evidence type="ECO:0000256" key="5">
    <source>
        <dbReference type="ARBA" id="ARBA00022964"/>
    </source>
</evidence>
<gene>
    <name evidence="10" type="ORF">LS65_004030</name>
</gene>
<reference evidence="10 11" key="1">
    <citation type="journal article" date="2014" name="Genome Announc.">
        <title>Draft genome sequences of eight enterohepatic helicobacter species isolated from both laboratory and wild rodents.</title>
        <authorList>
            <person name="Sheh A."/>
            <person name="Shen Z."/>
            <person name="Fox J.G."/>
        </authorList>
    </citation>
    <scope>NUCLEOTIDE SEQUENCE [LARGE SCALE GENOMIC DNA]</scope>
    <source>
        <strain evidence="10 11">MIT 01-6451</strain>
    </source>
</reference>
<dbReference type="InterPro" id="IPR051785">
    <property type="entry name" value="MMCE/EMCE_epimerase"/>
</dbReference>
<dbReference type="Proteomes" id="UP000029707">
    <property type="component" value="Unassembled WGS sequence"/>
</dbReference>
<comment type="cofactor">
    <cofactor evidence="1 8">
        <name>Fe(2+)</name>
        <dbReference type="ChEBI" id="CHEBI:29033"/>
    </cofactor>
</comment>
<feature type="domain" description="VOC" evidence="9">
    <location>
        <begin position="6"/>
        <end position="134"/>
    </location>
</feature>
<dbReference type="GO" id="GO:0046491">
    <property type="term" value="P:L-methylmalonyl-CoA metabolic process"/>
    <property type="evidence" value="ECO:0007669"/>
    <property type="project" value="TreeGrafter"/>
</dbReference>
<accession>A0A4U8TSP8</accession>
<dbReference type="GO" id="GO:0004493">
    <property type="term" value="F:methylmalonyl-CoA epimerase activity"/>
    <property type="evidence" value="ECO:0007669"/>
    <property type="project" value="TreeGrafter"/>
</dbReference>
<dbReference type="InterPro" id="IPR037523">
    <property type="entry name" value="VOC_core"/>
</dbReference>
<dbReference type="GO" id="GO:0008198">
    <property type="term" value="F:ferrous iron binding"/>
    <property type="evidence" value="ECO:0007669"/>
    <property type="project" value="InterPro"/>
</dbReference>
<dbReference type="STRING" id="425400.LS65_07870"/>
<evidence type="ECO:0000313" key="11">
    <source>
        <dbReference type="Proteomes" id="UP000029707"/>
    </source>
</evidence>